<dbReference type="EMBL" id="JAHLFQ010000019">
    <property type="protein sequence ID" value="MBU3803312.1"/>
    <property type="molecule type" value="Genomic_DNA"/>
</dbReference>
<evidence type="ECO:0000256" key="1">
    <source>
        <dbReference type="SAM" id="Phobius"/>
    </source>
</evidence>
<keyword evidence="1" id="KW-0472">Membrane</keyword>
<organism evidence="2 3">
    <name type="scientific">Candidatus Cellulosilyticum pullistercoris</name>
    <dbReference type="NCBI Taxonomy" id="2838521"/>
    <lineage>
        <taxon>Bacteria</taxon>
        <taxon>Bacillati</taxon>
        <taxon>Bacillota</taxon>
        <taxon>Clostridia</taxon>
        <taxon>Lachnospirales</taxon>
        <taxon>Cellulosilyticaceae</taxon>
        <taxon>Cellulosilyticum</taxon>
    </lineage>
</organism>
<name>A0A9E2NJG9_9FIRM</name>
<keyword evidence="1" id="KW-0812">Transmembrane</keyword>
<gene>
    <name evidence="2" type="ORF">H9872_00945</name>
</gene>
<dbReference type="Proteomes" id="UP000824229">
    <property type="component" value="Unassembled WGS sequence"/>
</dbReference>
<accession>A0A9E2NJG9</accession>
<proteinExistence type="predicted"/>
<reference evidence="2" key="1">
    <citation type="journal article" date="2021" name="PeerJ">
        <title>Extensive microbial diversity within the chicken gut microbiome revealed by metagenomics and culture.</title>
        <authorList>
            <person name="Gilroy R."/>
            <person name="Ravi A."/>
            <person name="Getino M."/>
            <person name="Pursley I."/>
            <person name="Horton D.L."/>
            <person name="Alikhan N.F."/>
            <person name="Baker D."/>
            <person name="Gharbi K."/>
            <person name="Hall N."/>
            <person name="Watson M."/>
            <person name="Adriaenssens E.M."/>
            <person name="Foster-Nyarko E."/>
            <person name="Jarju S."/>
            <person name="Secka A."/>
            <person name="Antonio M."/>
            <person name="Oren A."/>
            <person name="Chaudhuri R.R."/>
            <person name="La Ragione R."/>
            <person name="Hildebrand F."/>
            <person name="Pallen M.J."/>
        </authorList>
    </citation>
    <scope>NUCLEOTIDE SEQUENCE</scope>
    <source>
        <strain evidence="2">B5-657</strain>
    </source>
</reference>
<reference evidence="2" key="2">
    <citation type="submission" date="2021-04" db="EMBL/GenBank/DDBJ databases">
        <authorList>
            <person name="Gilroy R."/>
        </authorList>
    </citation>
    <scope>NUCLEOTIDE SEQUENCE</scope>
    <source>
        <strain evidence="2">B5-657</strain>
    </source>
</reference>
<protein>
    <submittedName>
        <fullName evidence="2">Uncharacterized protein</fullName>
    </submittedName>
</protein>
<sequence length="55" mass="6810">MSKRYRHYRVASRHHACMMSPFHQYMHEIQKQPILLLGIIFLLFMFFIKCITCHR</sequence>
<evidence type="ECO:0000313" key="2">
    <source>
        <dbReference type="EMBL" id="MBU3803312.1"/>
    </source>
</evidence>
<feature type="transmembrane region" description="Helical" evidence="1">
    <location>
        <begin position="34"/>
        <end position="52"/>
    </location>
</feature>
<comment type="caution">
    <text evidence="2">The sequence shown here is derived from an EMBL/GenBank/DDBJ whole genome shotgun (WGS) entry which is preliminary data.</text>
</comment>
<keyword evidence="1" id="KW-1133">Transmembrane helix</keyword>
<dbReference type="AlphaFoldDB" id="A0A9E2NJG9"/>
<evidence type="ECO:0000313" key="3">
    <source>
        <dbReference type="Proteomes" id="UP000824229"/>
    </source>
</evidence>